<gene>
    <name evidence="1" type="ORF">DHEL01_v201764</name>
</gene>
<organism evidence="1 2">
    <name type="scientific">Diaporthe helianthi</name>
    <dbReference type="NCBI Taxonomy" id="158607"/>
    <lineage>
        <taxon>Eukaryota</taxon>
        <taxon>Fungi</taxon>
        <taxon>Dikarya</taxon>
        <taxon>Ascomycota</taxon>
        <taxon>Pezizomycotina</taxon>
        <taxon>Sordariomycetes</taxon>
        <taxon>Sordariomycetidae</taxon>
        <taxon>Diaporthales</taxon>
        <taxon>Diaporthaceae</taxon>
        <taxon>Diaporthe</taxon>
    </lineage>
</organism>
<evidence type="ECO:0000313" key="1">
    <source>
        <dbReference type="EMBL" id="POS79827.1"/>
    </source>
</evidence>
<accession>A0A2P5IBE1</accession>
<name>A0A2P5IBE1_DIAHE</name>
<evidence type="ECO:0000313" key="2">
    <source>
        <dbReference type="Proteomes" id="UP000094444"/>
    </source>
</evidence>
<keyword evidence="2" id="KW-1185">Reference proteome</keyword>
<comment type="caution">
    <text evidence="1">The sequence shown here is derived from an EMBL/GenBank/DDBJ whole genome shotgun (WGS) entry which is preliminary data.</text>
</comment>
<dbReference type="Proteomes" id="UP000094444">
    <property type="component" value="Unassembled WGS sequence"/>
</dbReference>
<reference evidence="1" key="1">
    <citation type="submission" date="2017-09" db="EMBL/GenBank/DDBJ databases">
        <title>Polyketide synthases of a Diaporthe helianthi virulent isolate.</title>
        <authorList>
            <person name="Baroncelli R."/>
        </authorList>
    </citation>
    <scope>NUCLEOTIDE SEQUENCE [LARGE SCALE GENOMIC DNA]</scope>
    <source>
        <strain evidence="1">7/96</strain>
    </source>
</reference>
<dbReference type="EMBL" id="MAVT02000086">
    <property type="protein sequence ID" value="POS79827.1"/>
    <property type="molecule type" value="Genomic_DNA"/>
</dbReference>
<dbReference type="AlphaFoldDB" id="A0A2P5IBE1"/>
<proteinExistence type="predicted"/>
<sequence>MSGRIVYNHELWLVYGRPLALDTVWSGVLDNTEDFTLRKAEINAAGGGSRDSLARRTEGPASRAPYLKSTVGIKHPPAFQTGGIFQSLADSPSKIVSPCRGSAICVASRRRDPLMRCPICVRSKASRICQKGTLCTAGLLQPDVL</sequence>
<dbReference type="InParanoid" id="A0A2P5IBE1"/>
<protein>
    <submittedName>
        <fullName evidence="1">Uncharacterized protein</fullName>
    </submittedName>
</protein>